<evidence type="ECO:0000313" key="2">
    <source>
        <dbReference type="EMBL" id="KAK4782830.1"/>
    </source>
</evidence>
<dbReference type="PANTHER" id="PTHR37376:SF1">
    <property type="entry name" value="EXPRESSED PROTEIN"/>
    <property type="match status" value="1"/>
</dbReference>
<accession>A0AAN7LKY2</accession>
<organism evidence="2 3">
    <name type="scientific">Trapa natans</name>
    <name type="common">Water chestnut</name>
    <dbReference type="NCBI Taxonomy" id="22666"/>
    <lineage>
        <taxon>Eukaryota</taxon>
        <taxon>Viridiplantae</taxon>
        <taxon>Streptophyta</taxon>
        <taxon>Embryophyta</taxon>
        <taxon>Tracheophyta</taxon>
        <taxon>Spermatophyta</taxon>
        <taxon>Magnoliopsida</taxon>
        <taxon>eudicotyledons</taxon>
        <taxon>Gunneridae</taxon>
        <taxon>Pentapetalae</taxon>
        <taxon>rosids</taxon>
        <taxon>malvids</taxon>
        <taxon>Myrtales</taxon>
        <taxon>Lythraceae</taxon>
        <taxon>Trapa</taxon>
    </lineage>
</organism>
<dbReference type="AlphaFoldDB" id="A0AAN7LKY2"/>
<evidence type="ECO:0008006" key="4">
    <source>
        <dbReference type="Google" id="ProtNLM"/>
    </source>
</evidence>
<sequence length="141" mass="15621">MPVNNTRDPAPPPPPVIGKMGPYTVFMTPPATPKPQELASPSPTIPVKSPLQAAPPPVLPPPQQFQKPVPTHPLHDGSISGFFKSAITKVQNAHSNLDDHLARWFGLNHSKYQWALDDYHENKMMEKEGGKSKECVTWPCW</sequence>
<protein>
    <recommendedName>
        <fullName evidence="4">Hydroxyproline-rich glycoprotein family protein</fullName>
    </recommendedName>
</protein>
<reference evidence="2 3" key="1">
    <citation type="journal article" date="2023" name="Hortic Res">
        <title>Pangenome of water caltrop reveals structural variations and asymmetric subgenome divergence after allopolyploidization.</title>
        <authorList>
            <person name="Zhang X."/>
            <person name="Chen Y."/>
            <person name="Wang L."/>
            <person name="Yuan Y."/>
            <person name="Fang M."/>
            <person name="Shi L."/>
            <person name="Lu R."/>
            <person name="Comes H.P."/>
            <person name="Ma Y."/>
            <person name="Chen Y."/>
            <person name="Huang G."/>
            <person name="Zhou Y."/>
            <person name="Zheng Z."/>
            <person name="Qiu Y."/>
        </authorList>
    </citation>
    <scope>NUCLEOTIDE SEQUENCE [LARGE SCALE GENOMIC DNA]</scope>
    <source>
        <strain evidence="2">F231</strain>
    </source>
</reference>
<feature type="compositionally biased region" description="Pro residues" evidence="1">
    <location>
        <begin position="53"/>
        <end position="63"/>
    </location>
</feature>
<keyword evidence="3" id="KW-1185">Reference proteome</keyword>
<name>A0AAN7LKY2_TRANT</name>
<evidence type="ECO:0000256" key="1">
    <source>
        <dbReference type="SAM" id="MobiDB-lite"/>
    </source>
</evidence>
<dbReference type="EMBL" id="JAXQNO010000015">
    <property type="protein sequence ID" value="KAK4782830.1"/>
    <property type="molecule type" value="Genomic_DNA"/>
</dbReference>
<comment type="caution">
    <text evidence="2">The sequence shown here is derived from an EMBL/GenBank/DDBJ whole genome shotgun (WGS) entry which is preliminary data.</text>
</comment>
<proteinExistence type="predicted"/>
<evidence type="ECO:0000313" key="3">
    <source>
        <dbReference type="Proteomes" id="UP001346149"/>
    </source>
</evidence>
<feature type="region of interest" description="Disordered" evidence="1">
    <location>
        <begin position="1"/>
        <end position="76"/>
    </location>
</feature>
<gene>
    <name evidence="2" type="ORF">SAY86_007204</name>
</gene>
<dbReference type="PANTHER" id="PTHR37376">
    <property type="entry name" value="EXPRESSED PROTEIN"/>
    <property type="match status" value="1"/>
</dbReference>
<dbReference type="Proteomes" id="UP001346149">
    <property type="component" value="Unassembled WGS sequence"/>
</dbReference>